<protein>
    <submittedName>
        <fullName evidence="1">Uncharacterized protein</fullName>
    </submittedName>
</protein>
<sequence length="105" mass="11652">MARPCELRSRASRWASSTHLPCETKVRLGVLGLLCDVSSYPKPMIGIRIRNVESNSSSSLFLSLSLVVIFSNCDIRWLLPPDQIGRNLSCQMRTSSILRTAEGSL</sequence>
<dbReference type="Proteomes" id="UP000292957">
    <property type="component" value="Unassembled WGS sequence"/>
</dbReference>
<accession>A0A4Q9MY36</accession>
<name>A0A4Q9MY36_9APHY</name>
<evidence type="ECO:0000313" key="1">
    <source>
        <dbReference type="EMBL" id="TBU31236.1"/>
    </source>
</evidence>
<dbReference type="AlphaFoldDB" id="A0A4Q9MY36"/>
<organism evidence="1">
    <name type="scientific">Dichomitus squalens</name>
    <dbReference type="NCBI Taxonomy" id="114155"/>
    <lineage>
        <taxon>Eukaryota</taxon>
        <taxon>Fungi</taxon>
        <taxon>Dikarya</taxon>
        <taxon>Basidiomycota</taxon>
        <taxon>Agaricomycotina</taxon>
        <taxon>Agaricomycetes</taxon>
        <taxon>Polyporales</taxon>
        <taxon>Polyporaceae</taxon>
        <taxon>Dichomitus</taxon>
    </lineage>
</organism>
<proteinExistence type="predicted"/>
<reference evidence="1" key="1">
    <citation type="submission" date="2019-01" db="EMBL/GenBank/DDBJ databases">
        <title>Draft genome sequences of three monokaryotic isolates of the white-rot basidiomycete fungus Dichomitus squalens.</title>
        <authorList>
            <consortium name="DOE Joint Genome Institute"/>
            <person name="Lopez S.C."/>
            <person name="Andreopoulos B."/>
            <person name="Pangilinan J."/>
            <person name="Lipzen A."/>
            <person name="Riley R."/>
            <person name="Ahrendt S."/>
            <person name="Ng V."/>
            <person name="Barry K."/>
            <person name="Daum C."/>
            <person name="Grigoriev I.V."/>
            <person name="Hilden K.S."/>
            <person name="Makela M.R."/>
            <person name="de Vries R.P."/>
        </authorList>
    </citation>
    <scope>NUCLEOTIDE SEQUENCE [LARGE SCALE GENOMIC DNA]</scope>
    <source>
        <strain evidence="1">OM18370.1</strain>
    </source>
</reference>
<gene>
    <name evidence="1" type="ORF">BD311DRAFT_132640</name>
</gene>
<dbReference type="EMBL" id="ML143400">
    <property type="protein sequence ID" value="TBU31236.1"/>
    <property type="molecule type" value="Genomic_DNA"/>
</dbReference>